<dbReference type="SUPFAM" id="SSF52540">
    <property type="entry name" value="P-loop containing nucleoside triphosphate hydrolases"/>
    <property type="match status" value="1"/>
</dbReference>
<organism evidence="5 6">
    <name type="scientific">Companilactobacillus versmoldensis DSM 14857 = KCTC 3814</name>
    <dbReference type="NCBI Taxonomy" id="1423815"/>
    <lineage>
        <taxon>Bacteria</taxon>
        <taxon>Bacillati</taxon>
        <taxon>Bacillota</taxon>
        <taxon>Bacilli</taxon>
        <taxon>Lactobacillales</taxon>
        <taxon>Lactobacillaceae</taxon>
        <taxon>Companilactobacillus</taxon>
    </lineage>
</organism>
<feature type="domain" description="DNA mismatch repair proteins mutS family" evidence="4">
    <location>
        <begin position="321"/>
        <end position="497"/>
    </location>
</feature>
<dbReference type="InterPro" id="IPR000432">
    <property type="entry name" value="DNA_mismatch_repair_MutS_C"/>
</dbReference>
<dbReference type="RefSeq" id="WP_010623411.1">
    <property type="nucleotide sequence ID" value="NZ_AZFA01000011.1"/>
</dbReference>
<dbReference type="SMART" id="SM00534">
    <property type="entry name" value="MUTSac"/>
    <property type="match status" value="1"/>
</dbReference>
<dbReference type="PANTHER" id="PTHR11361">
    <property type="entry name" value="DNA MISMATCH REPAIR PROTEIN MUTS FAMILY MEMBER"/>
    <property type="match status" value="1"/>
</dbReference>
<dbReference type="STRING" id="1423815.FC27_GL000370"/>
<gene>
    <name evidence="5" type="ORF">FC27_GL000370</name>
</gene>
<dbReference type="Gene3D" id="3.40.50.300">
    <property type="entry name" value="P-loop containing nucleotide triphosphate hydrolases"/>
    <property type="match status" value="1"/>
</dbReference>
<name>A0A0R1SBY3_9LACO</name>
<reference evidence="5 6" key="1">
    <citation type="journal article" date="2015" name="Genome Announc.">
        <title>Expanding the biotechnology potential of lactobacilli through comparative genomics of 213 strains and associated genera.</title>
        <authorList>
            <person name="Sun Z."/>
            <person name="Harris H.M."/>
            <person name="McCann A."/>
            <person name="Guo C."/>
            <person name="Argimon S."/>
            <person name="Zhang W."/>
            <person name="Yang X."/>
            <person name="Jeffery I.B."/>
            <person name="Cooney J.C."/>
            <person name="Kagawa T.F."/>
            <person name="Liu W."/>
            <person name="Song Y."/>
            <person name="Salvetti E."/>
            <person name="Wrobel A."/>
            <person name="Rasinkangas P."/>
            <person name="Parkhill J."/>
            <person name="Rea M.C."/>
            <person name="O'Sullivan O."/>
            <person name="Ritari J."/>
            <person name="Douillard F.P."/>
            <person name="Paul Ross R."/>
            <person name="Yang R."/>
            <person name="Briner A.E."/>
            <person name="Felis G.E."/>
            <person name="de Vos W.M."/>
            <person name="Barrangou R."/>
            <person name="Klaenhammer T.R."/>
            <person name="Caufield P.W."/>
            <person name="Cui Y."/>
            <person name="Zhang H."/>
            <person name="O'Toole P.W."/>
        </authorList>
    </citation>
    <scope>NUCLEOTIDE SEQUENCE [LARGE SCALE GENOMIC DNA]</scope>
    <source>
        <strain evidence="5 6">DSM 14857</strain>
    </source>
</reference>
<evidence type="ECO:0000256" key="3">
    <source>
        <dbReference type="ARBA" id="ARBA00023125"/>
    </source>
</evidence>
<protein>
    <submittedName>
        <fullName evidence="5">DNA mismatch repair protein MutS</fullName>
    </submittedName>
</protein>
<proteinExistence type="predicted"/>
<dbReference type="GO" id="GO:0005524">
    <property type="term" value="F:ATP binding"/>
    <property type="evidence" value="ECO:0007669"/>
    <property type="project" value="UniProtKB-KW"/>
</dbReference>
<dbReference type="Proteomes" id="UP000051647">
    <property type="component" value="Unassembled WGS sequence"/>
</dbReference>
<keyword evidence="3" id="KW-0238">DNA-binding</keyword>
<keyword evidence="6" id="KW-1185">Reference proteome</keyword>
<dbReference type="GO" id="GO:0030983">
    <property type="term" value="F:mismatched DNA binding"/>
    <property type="evidence" value="ECO:0007669"/>
    <property type="project" value="InterPro"/>
</dbReference>
<evidence type="ECO:0000256" key="2">
    <source>
        <dbReference type="ARBA" id="ARBA00022840"/>
    </source>
</evidence>
<dbReference type="InterPro" id="IPR027417">
    <property type="entry name" value="P-loop_NTPase"/>
</dbReference>
<sequence length="588" mass="66971">MRVNLIDHNNIAVKKFELSSQQNDVFEDLELEPIVSEMTGDDKFLRQVVLSVLFAPMQTSEEIYFRQAAVKDSLTHRDELTELYTIVSQGLDEAKNEYWSLDSGSASYKLHSNARQIDIFLNYLEKLTPLGKVGWRSTNFKSFFQRLKDVFKVDDLTAMHGVIQAILANSTHSYPVKLTADFGSQIADLDFSEKKGSRLTNIFGSMKTRFEKNEAQFVIPDRDDNSSNALGSYDNQADYHLAIKVVNTEKELENFFIELQYQLGFLIAIGRLTHHFADDLKVTYPTIGEATSISDLKNVVLLLHTDQVSQVVGNDLSADKLTLVVISGVNQGGKTTTLRSLGQAQMMMQAGMYVFAQNYQAPIYHDIYTHFKREEDSQLNSGKLDLELQRMSEIIDELKAPSLVLMNESFSSTNEHEGSQINAQVVSGLVNSRIAVISVTHQFEFVRMLKLNDTNAPVFLRPERLSDGSRSFKLILGKPLKTSFGVDIYDRVFNLHKNNWSVFSHDFLVLILQYRCQLELLYLLGVRLVILDLMEGFFCHPDQEYLFHPGYAFLHVAYRIQDPQHGLHNPSLVYQHNMDNNLADFLSL</sequence>
<keyword evidence="2" id="KW-0067">ATP-binding</keyword>
<dbReference type="GO" id="GO:0140664">
    <property type="term" value="F:ATP-dependent DNA damage sensor activity"/>
    <property type="evidence" value="ECO:0007669"/>
    <property type="project" value="InterPro"/>
</dbReference>
<evidence type="ECO:0000313" key="6">
    <source>
        <dbReference type="Proteomes" id="UP000051647"/>
    </source>
</evidence>
<dbReference type="GO" id="GO:0006298">
    <property type="term" value="P:mismatch repair"/>
    <property type="evidence" value="ECO:0007669"/>
    <property type="project" value="InterPro"/>
</dbReference>
<comment type="caution">
    <text evidence="5">The sequence shown here is derived from an EMBL/GenBank/DDBJ whole genome shotgun (WGS) entry which is preliminary data.</text>
</comment>
<dbReference type="PANTHER" id="PTHR11361:SF34">
    <property type="entry name" value="DNA MISMATCH REPAIR PROTEIN MSH1, MITOCHONDRIAL"/>
    <property type="match status" value="1"/>
</dbReference>
<evidence type="ECO:0000256" key="1">
    <source>
        <dbReference type="ARBA" id="ARBA00022741"/>
    </source>
</evidence>
<keyword evidence="1" id="KW-0547">Nucleotide-binding</keyword>
<dbReference type="EMBL" id="AZFA01000011">
    <property type="protein sequence ID" value="KRL66765.1"/>
    <property type="molecule type" value="Genomic_DNA"/>
</dbReference>
<accession>A0A0R1SBY3</accession>
<dbReference type="PATRIC" id="fig|1423815.3.peg.377"/>
<dbReference type="Pfam" id="PF00488">
    <property type="entry name" value="MutS_V"/>
    <property type="match status" value="1"/>
</dbReference>
<evidence type="ECO:0000313" key="5">
    <source>
        <dbReference type="EMBL" id="KRL66765.1"/>
    </source>
</evidence>
<evidence type="ECO:0000259" key="4">
    <source>
        <dbReference type="SMART" id="SM00534"/>
    </source>
</evidence>
<dbReference type="eggNOG" id="COG0249">
    <property type="taxonomic scope" value="Bacteria"/>
</dbReference>
<dbReference type="InterPro" id="IPR045076">
    <property type="entry name" value="MutS"/>
</dbReference>
<dbReference type="AlphaFoldDB" id="A0A0R1SBY3"/>
<dbReference type="OrthoDB" id="9808166at2"/>
<dbReference type="GO" id="GO:0005829">
    <property type="term" value="C:cytosol"/>
    <property type="evidence" value="ECO:0007669"/>
    <property type="project" value="TreeGrafter"/>
</dbReference>